<feature type="domain" description="C2H2-type" evidence="2">
    <location>
        <begin position="813"/>
        <end position="839"/>
    </location>
</feature>
<dbReference type="InterPro" id="IPR057218">
    <property type="entry name" value="DUF7896"/>
</dbReference>
<feature type="region of interest" description="Disordered" evidence="1">
    <location>
        <begin position="205"/>
        <end position="257"/>
    </location>
</feature>
<feature type="compositionally biased region" description="Polar residues" evidence="1">
    <location>
        <begin position="1295"/>
        <end position="1326"/>
    </location>
</feature>
<feature type="region of interest" description="Disordered" evidence="1">
    <location>
        <begin position="777"/>
        <end position="807"/>
    </location>
</feature>
<proteinExistence type="predicted"/>
<evidence type="ECO:0000313" key="3">
    <source>
        <dbReference type="EMBL" id="KAJ2904145.1"/>
    </source>
</evidence>
<dbReference type="SMART" id="SM00355">
    <property type="entry name" value="ZnF_C2H2"/>
    <property type="match status" value="6"/>
</dbReference>
<feature type="compositionally biased region" description="Basic and acidic residues" evidence="1">
    <location>
        <begin position="205"/>
        <end position="219"/>
    </location>
</feature>
<gene>
    <name evidence="3" type="ORF">MKZ38_008766</name>
</gene>
<feature type="compositionally biased region" description="Low complexity" evidence="1">
    <location>
        <begin position="1"/>
        <end position="12"/>
    </location>
</feature>
<feature type="compositionally biased region" description="Polar residues" evidence="1">
    <location>
        <begin position="222"/>
        <end position="240"/>
    </location>
</feature>
<dbReference type="EMBL" id="JAKWBI020000061">
    <property type="protein sequence ID" value="KAJ2904145.1"/>
    <property type="molecule type" value="Genomic_DNA"/>
</dbReference>
<feature type="compositionally biased region" description="Low complexity" evidence="1">
    <location>
        <begin position="1147"/>
        <end position="1159"/>
    </location>
</feature>
<accession>A0AAD5S282</accession>
<feature type="domain" description="C2H2-type" evidence="2">
    <location>
        <begin position="1072"/>
        <end position="1099"/>
    </location>
</feature>
<feature type="compositionally biased region" description="Basic and acidic residues" evidence="1">
    <location>
        <begin position="1335"/>
        <end position="1348"/>
    </location>
</feature>
<keyword evidence="4" id="KW-1185">Reference proteome</keyword>
<feature type="compositionally biased region" description="Basic and acidic residues" evidence="1">
    <location>
        <begin position="1274"/>
        <end position="1292"/>
    </location>
</feature>
<feature type="region of interest" description="Disordered" evidence="1">
    <location>
        <begin position="1137"/>
        <end position="1167"/>
    </location>
</feature>
<evidence type="ECO:0000313" key="4">
    <source>
        <dbReference type="Proteomes" id="UP001201980"/>
    </source>
</evidence>
<dbReference type="Gene3D" id="3.30.160.60">
    <property type="entry name" value="Classic Zinc Finger"/>
    <property type="match status" value="1"/>
</dbReference>
<feature type="region of interest" description="Disordered" evidence="1">
    <location>
        <begin position="294"/>
        <end position="313"/>
    </location>
</feature>
<name>A0AAD5S282_9PEZI</name>
<dbReference type="PANTHER" id="PTHR42031:SF1">
    <property type="entry name" value="KEY LIME PATHOGENICITY PROTEIN"/>
    <property type="match status" value="1"/>
</dbReference>
<feature type="compositionally biased region" description="Low complexity" evidence="1">
    <location>
        <begin position="924"/>
        <end position="934"/>
    </location>
</feature>
<dbReference type="PANTHER" id="PTHR42031">
    <property type="entry name" value="KEY LIME PATHOGENICITY PROTEIN"/>
    <property type="match status" value="1"/>
</dbReference>
<feature type="region of interest" description="Disordered" evidence="1">
    <location>
        <begin position="923"/>
        <end position="951"/>
    </location>
</feature>
<sequence>MATIQPAPTMNPIQPPPPPPPPPPPGPGSVITDRAFDTGLDHQIKSLLDQRADIDARLAALIPQKYGPNVRLELDMLRHKLRALEAFARSNQFYDKIPISSEIEEARGIQYRCECIETACLEQGIDIQDPAFIEALRIPQIPDMLPPEYPSWVTKNVDHYDPVFRSFRVKDSFLGPSSRSPSSFKCSDETCIHYIYGFHNQDDRDRHLKDHNLPSKRDSGFSLGTTPTTGFPDSASTRGNFSFEYTPKQPSSSPMYLPKPNATVQFPPLAGSHQPKDRRDALLAYSLIRDYSGSSTNPPVDSEVDPQLPPIKKARVGPSRLESIDELKLSREVGPCLRCKLMNHPCDSNDLCAYCPNPSSPSESEHHWKIIGCHRGSIATLADIFVPSSPSPRQTQTPVTSPHVQRRNMNDYLDRAFVLSSETAAMVKENLDFDDGFWWTEDLSSLPLSNPTLSNFLREPMEKPPPVLTTLAHSWNIRRTAFNFFHLLNATGRMSETRESEAITYPVLYRAKLLLREVLFYDLQQPEPAILINNRRAGQQPPLDDDFDGRCRLLHNCLVQFLQAFEKITLRKPPMDFKSWLAIFFSLCIFSIVRTIFVDLIPSFQRGIAAQPQQVHWRTSGPAAVHSVYKVLTALFPTSYPPMTEQSAEENEARTAALESANALIHRETWLERGIHSVKELLMALGSGEFEGGLFNGFLRQRTQARLGITIPPVITSNEAAYTGRKPVPDSRPEPRRLGEPWMPSSNSFADREVFPVKTEADRLQIRFDGITRRHTVGEASGFSRTGTKRPRSPVSTTPRQPASYQRPPLRRVYCTKCDEYPDGFRGEHELRRHNDAKHAALVRRWVCAAPPPGTNQGANQPQPIIPLSKCKACLTEKRYGAYYNAAAHLRRAHFNPNRGGKASGDWPPMTVLKDWMREVRQTASGDAGDQDSGSSDDEASEHSSVQLQSHHKAAAELFAMSTAKHHHQHPPPLPHVETMRLAPAPPPPPPQHIQAPMLAPQLEPMAAYSPGMTVPGYHHPATSITRIPEAEGPASTTATGSARNKCPIPDCGRVFKDLAAHMLTHQEERPEKCPIESCEYHVKGFARKYDKNRHALTHYKGTMVCPFCPGAGSAYEKAFNRTDVFKRHLTTVHHVEQTPPNSRKMVVGSSSVGSKPGSAGVGSRGGSEPRCSICHTHFASAQEFYEHLDDCVLNVIVPPSPRHSRPGEGEHERGETPRDSSRGHADDGIERHHAHEQDPERDDELEAGAMETGSITESERQRRSLMEMARLSNLRERQQQEEIDRGMKDDETISPISTANRTNSTRSLATTIPLSETQPIITHSGSARDAGGPEVKEEHIESSDRKNMPPPPEPIGEPFTTVPAPRDDRGDQMDTSEG</sequence>
<protein>
    <submittedName>
        <fullName evidence="3">Transcriptional regulator STP4</fullName>
    </submittedName>
</protein>
<evidence type="ECO:0000259" key="2">
    <source>
        <dbReference type="SMART" id="SM00355"/>
    </source>
</evidence>
<feature type="domain" description="C2H2-type" evidence="2">
    <location>
        <begin position="1170"/>
        <end position="1190"/>
    </location>
</feature>
<dbReference type="InterPro" id="IPR013087">
    <property type="entry name" value="Znf_C2H2_type"/>
</dbReference>
<comment type="caution">
    <text evidence="3">The sequence shown here is derived from an EMBL/GenBank/DDBJ whole genome shotgun (WGS) entry which is preliminary data.</text>
</comment>
<feature type="domain" description="C2H2-type" evidence="2">
    <location>
        <begin position="184"/>
        <end position="211"/>
    </location>
</feature>
<feature type="compositionally biased region" description="Basic and acidic residues" evidence="1">
    <location>
        <begin position="1206"/>
        <end position="1239"/>
    </location>
</feature>
<feature type="region of interest" description="Disordered" evidence="1">
    <location>
        <begin position="963"/>
        <end position="996"/>
    </location>
</feature>
<feature type="domain" description="C2H2-type" evidence="2">
    <location>
        <begin position="1045"/>
        <end position="1066"/>
    </location>
</feature>
<feature type="compositionally biased region" description="Polar residues" evidence="1">
    <location>
        <begin position="794"/>
        <end position="804"/>
    </location>
</feature>
<feature type="region of interest" description="Disordered" evidence="1">
    <location>
        <begin position="1270"/>
        <end position="1379"/>
    </location>
</feature>
<feature type="region of interest" description="Disordered" evidence="1">
    <location>
        <begin position="1200"/>
        <end position="1246"/>
    </location>
</feature>
<feature type="compositionally biased region" description="Pro residues" evidence="1">
    <location>
        <begin position="13"/>
        <end position="27"/>
    </location>
</feature>
<feature type="domain" description="C2H2-type" evidence="2">
    <location>
        <begin position="1104"/>
        <end position="1134"/>
    </location>
</feature>
<feature type="region of interest" description="Disordered" evidence="1">
    <location>
        <begin position="720"/>
        <end position="745"/>
    </location>
</feature>
<dbReference type="Pfam" id="PF25438">
    <property type="entry name" value="DUF7896"/>
    <property type="match status" value="1"/>
</dbReference>
<dbReference type="Proteomes" id="UP001201980">
    <property type="component" value="Unassembled WGS sequence"/>
</dbReference>
<feature type="compositionally biased region" description="Basic and acidic residues" evidence="1">
    <location>
        <begin position="727"/>
        <end position="739"/>
    </location>
</feature>
<organism evidence="3 4">
    <name type="scientific">Zalerion maritima</name>
    <dbReference type="NCBI Taxonomy" id="339359"/>
    <lineage>
        <taxon>Eukaryota</taxon>
        <taxon>Fungi</taxon>
        <taxon>Dikarya</taxon>
        <taxon>Ascomycota</taxon>
        <taxon>Pezizomycotina</taxon>
        <taxon>Sordariomycetes</taxon>
        <taxon>Lulworthiomycetidae</taxon>
        <taxon>Lulworthiales</taxon>
        <taxon>Lulworthiaceae</taxon>
        <taxon>Zalerion</taxon>
    </lineage>
</organism>
<evidence type="ECO:0000256" key="1">
    <source>
        <dbReference type="SAM" id="MobiDB-lite"/>
    </source>
</evidence>
<feature type="region of interest" description="Disordered" evidence="1">
    <location>
        <begin position="1"/>
        <end position="31"/>
    </location>
</feature>
<reference evidence="3" key="1">
    <citation type="submission" date="2022-07" db="EMBL/GenBank/DDBJ databases">
        <title>Draft genome sequence of Zalerion maritima ATCC 34329, a (micro)plastics degrading marine fungus.</title>
        <authorList>
            <person name="Paco A."/>
            <person name="Goncalves M.F.M."/>
            <person name="Rocha-Santos T.A.P."/>
            <person name="Alves A."/>
        </authorList>
    </citation>
    <scope>NUCLEOTIDE SEQUENCE</scope>
    <source>
        <strain evidence="3">ATCC 34329</strain>
    </source>
</reference>